<gene>
    <name evidence="1" type="ORF">K2U94_03300</name>
</gene>
<accession>A0ABS9Z3P1</accession>
<evidence type="ECO:0000313" key="1">
    <source>
        <dbReference type="EMBL" id="MCI4681797.1"/>
    </source>
</evidence>
<dbReference type="EMBL" id="JAIVFP010000001">
    <property type="protein sequence ID" value="MCI4681797.1"/>
    <property type="molecule type" value="Genomic_DNA"/>
</dbReference>
<reference evidence="1" key="1">
    <citation type="journal article" date="2022" name="ISME J.">
        <title>Identification of active gaseous-alkane degraders at natural gas seeps.</title>
        <authorList>
            <person name="Farhan Ul Haque M."/>
            <person name="Hernandez M."/>
            <person name="Crombie A.T."/>
            <person name="Murrell J.C."/>
        </authorList>
    </citation>
    <scope>NUCLEOTIDE SEQUENCE</scope>
    <source>
        <strain evidence="1">PC2</strain>
    </source>
</reference>
<comment type="caution">
    <text evidence="1">The sequence shown here is derived from an EMBL/GenBank/DDBJ whole genome shotgun (WGS) entry which is preliminary data.</text>
</comment>
<name>A0ABS9Z3P1_9HYPH</name>
<evidence type="ECO:0000313" key="2">
    <source>
        <dbReference type="Proteomes" id="UP001139104"/>
    </source>
</evidence>
<dbReference type="Proteomes" id="UP001139104">
    <property type="component" value="Unassembled WGS sequence"/>
</dbReference>
<protein>
    <submittedName>
        <fullName evidence="1">Uncharacterized protein</fullName>
    </submittedName>
</protein>
<organism evidence="1 2">
    <name type="scientific">Candidatus Rhodoblastus alkanivorans</name>
    <dbReference type="NCBI Taxonomy" id="2954117"/>
    <lineage>
        <taxon>Bacteria</taxon>
        <taxon>Pseudomonadati</taxon>
        <taxon>Pseudomonadota</taxon>
        <taxon>Alphaproteobacteria</taxon>
        <taxon>Hyphomicrobiales</taxon>
        <taxon>Rhodoblastaceae</taxon>
        <taxon>Rhodoblastus</taxon>
    </lineage>
</organism>
<sequence>MHPFIVDHYGRGTSIGTDACIETTAPGILDHSPNSVIRQIVAGKKFFPSDHNRSLAARFQSAAGQVATHLAFLPYSSSFVF</sequence>
<keyword evidence="2" id="KW-1185">Reference proteome</keyword>
<dbReference type="RefSeq" id="WP_243065841.1">
    <property type="nucleotide sequence ID" value="NZ_JAIVFK010000003.1"/>
</dbReference>
<proteinExistence type="predicted"/>